<reference evidence="2" key="1">
    <citation type="submission" date="2021-01" db="EMBL/GenBank/DDBJ databases">
        <title>Whole genome shotgun sequence of Actinoplanes capillaceus NBRC 16408.</title>
        <authorList>
            <person name="Komaki H."/>
            <person name="Tamura T."/>
        </authorList>
    </citation>
    <scope>NUCLEOTIDE SEQUENCE [LARGE SCALE GENOMIC DNA]</scope>
    <source>
        <strain evidence="2">NBRC 16408</strain>
    </source>
</reference>
<comment type="caution">
    <text evidence="2">The sequence shown here is derived from an EMBL/GenBank/DDBJ whole genome shotgun (WGS) entry which is preliminary data.</text>
</comment>
<dbReference type="EMBL" id="BOMF01000139">
    <property type="protein sequence ID" value="GID50066.1"/>
    <property type="molecule type" value="Genomic_DNA"/>
</dbReference>
<protein>
    <submittedName>
        <fullName evidence="2">ATP/GTP-binding protein</fullName>
    </submittedName>
</protein>
<evidence type="ECO:0000256" key="1">
    <source>
        <dbReference type="SAM" id="SignalP"/>
    </source>
</evidence>
<name>A0ABQ3WV97_9ACTN</name>
<organism evidence="2">
    <name type="scientific">Actinoplanes campanulatus</name>
    <dbReference type="NCBI Taxonomy" id="113559"/>
    <lineage>
        <taxon>Bacteria</taxon>
        <taxon>Bacillati</taxon>
        <taxon>Actinomycetota</taxon>
        <taxon>Actinomycetes</taxon>
        <taxon>Micromonosporales</taxon>
        <taxon>Micromonosporaceae</taxon>
        <taxon>Actinoplanes</taxon>
    </lineage>
</organism>
<proteinExistence type="predicted"/>
<sequence>MHGLRHLLIPALAASLLVMASPGPSRADEWGGVGCANNPGSPRCTVEVVYTGGDNGNGGGNGGSMSCTIGGQTVECRNEFGWLGSDGCYYGKDNGGFLPANQWLKTCIDPATDETTEWGIVTLFQPPAALSALTQRAVDSLEIPTPAIAANPKFTATQFVHVPVWWWVDPGSWQTQTASASAGGLTITARAVPQQIRWDPGDGSASRVCGPGIPWKPSADMNAASPDCGHTYTNSSGAGTFTVRAAATWAISWSGGGFSGTEPAVTTATTADVTVKEQRGVISG</sequence>
<feature type="signal peptide" evidence="1">
    <location>
        <begin position="1"/>
        <end position="27"/>
    </location>
</feature>
<feature type="chain" id="PRO_5047007578" evidence="1">
    <location>
        <begin position="28"/>
        <end position="284"/>
    </location>
</feature>
<gene>
    <name evidence="2" type="ORF">Aca07nite_73410</name>
</gene>
<evidence type="ECO:0000313" key="2">
    <source>
        <dbReference type="EMBL" id="GID50066.1"/>
    </source>
</evidence>
<keyword evidence="1" id="KW-0732">Signal</keyword>
<accession>A0ABQ3WV97</accession>